<keyword evidence="2" id="KW-1185">Reference proteome</keyword>
<evidence type="ECO:0000313" key="2">
    <source>
        <dbReference type="Proteomes" id="UP001344888"/>
    </source>
</evidence>
<accession>A0AAW9NT89</accession>
<name>A0AAW9NT89_9BACL</name>
<gene>
    <name evidence="1" type="ORF">P9B03_08530</name>
</gene>
<dbReference type="EMBL" id="JARSFG010000012">
    <property type="protein sequence ID" value="MEC1178524.1"/>
    <property type="molecule type" value="Genomic_DNA"/>
</dbReference>
<reference evidence="1 2" key="1">
    <citation type="submission" date="2023-03" db="EMBL/GenBank/DDBJ databases">
        <title>Bacillus Genome Sequencing.</title>
        <authorList>
            <person name="Dunlap C."/>
        </authorList>
    </citation>
    <scope>NUCLEOTIDE SEQUENCE [LARGE SCALE GENOMIC DNA]</scope>
    <source>
        <strain evidence="1 2">B-59205</strain>
    </source>
</reference>
<evidence type="ECO:0000313" key="1">
    <source>
        <dbReference type="EMBL" id="MEC1178524.1"/>
    </source>
</evidence>
<organism evidence="1 2">
    <name type="scientific">Metasolibacillus meyeri</name>
    <dbReference type="NCBI Taxonomy" id="1071052"/>
    <lineage>
        <taxon>Bacteria</taxon>
        <taxon>Bacillati</taxon>
        <taxon>Bacillota</taxon>
        <taxon>Bacilli</taxon>
        <taxon>Bacillales</taxon>
        <taxon>Caryophanaceae</taxon>
        <taxon>Metasolibacillus</taxon>
    </lineage>
</organism>
<sequence>MKGKRISETERIQLKKQLGINSSDGNNKKCNNCFYYTKQKICSKHLLVTKREEVCAQYASRSIKVFQGGSASSK</sequence>
<dbReference type="Proteomes" id="UP001344888">
    <property type="component" value="Unassembled WGS sequence"/>
</dbReference>
<dbReference type="RefSeq" id="WP_107838950.1">
    <property type="nucleotide sequence ID" value="NZ_JARSFG010000012.1"/>
</dbReference>
<proteinExistence type="predicted"/>
<comment type="caution">
    <text evidence="1">The sequence shown here is derived from an EMBL/GenBank/DDBJ whole genome shotgun (WGS) entry which is preliminary data.</text>
</comment>
<protein>
    <submittedName>
        <fullName evidence="1">Uncharacterized protein</fullName>
    </submittedName>
</protein>
<dbReference type="AlphaFoldDB" id="A0AAW9NT89"/>